<dbReference type="PANTHER" id="PTHR30514:SF20">
    <property type="entry name" value="TRANSCRIPTIONAL REGULATOR"/>
    <property type="match status" value="1"/>
</dbReference>
<evidence type="ECO:0000313" key="7">
    <source>
        <dbReference type="EMBL" id="MAH64606.1"/>
    </source>
</evidence>
<evidence type="ECO:0000256" key="2">
    <source>
        <dbReference type="ARBA" id="ARBA00023125"/>
    </source>
</evidence>
<dbReference type="SUPFAM" id="SSF46689">
    <property type="entry name" value="Homeodomain-like"/>
    <property type="match status" value="1"/>
</dbReference>
<keyword evidence="2" id="KW-0238">DNA-binding</keyword>
<dbReference type="GO" id="GO:0003700">
    <property type="term" value="F:DNA-binding transcription factor activity"/>
    <property type="evidence" value="ECO:0007669"/>
    <property type="project" value="InterPro"/>
</dbReference>
<evidence type="ECO:0000256" key="4">
    <source>
        <dbReference type="SAM" id="MobiDB-lite"/>
    </source>
</evidence>
<dbReference type="SUPFAM" id="SSF53697">
    <property type="entry name" value="SIS domain"/>
    <property type="match status" value="1"/>
</dbReference>
<evidence type="ECO:0000256" key="3">
    <source>
        <dbReference type="ARBA" id="ARBA00023163"/>
    </source>
</evidence>
<keyword evidence="1" id="KW-0805">Transcription regulation</keyword>
<comment type="caution">
    <text evidence="7">The sequence shown here is derived from an EMBL/GenBank/DDBJ whole genome shotgun (WGS) entry which is preliminary data.</text>
</comment>
<name>A0A2D6YN32_9DELT</name>
<dbReference type="Proteomes" id="UP000226525">
    <property type="component" value="Unassembled WGS sequence"/>
</dbReference>
<reference evidence="8" key="1">
    <citation type="submission" date="2017-09" db="EMBL/GenBank/DDBJ databases">
        <title>The Reconstruction of 2,631 Draft Metagenome-Assembled Genomes from the Global Oceans.</title>
        <authorList>
            <person name="Tully B.J."/>
            <person name="Graham E.D."/>
            <person name="Heidelberg J.F."/>
        </authorList>
    </citation>
    <scope>NUCLEOTIDE SEQUENCE [LARGE SCALE GENOMIC DNA]</scope>
</reference>
<dbReference type="Gene3D" id="3.40.50.10490">
    <property type="entry name" value="Glucose-6-phosphate isomerase like protein, domain 1"/>
    <property type="match status" value="1"/>
</dbReference>
<dbReference type="InterPro" id="IPR000281">
    <property type="entry name" value="HTH_RpiR"/>
</dbReference>
<dbReference type="CDD" id="cd05013">
    <property type="entry name" value="SIS_RpiR"/>
    <property type="match status" value="1"/>
</dbReference>
<proteinExistence type="predicted"/>
<keyword evidence="3" id="KW-0804">Transcription</keyword>
<organism evidence="7 8">
    <name type="scientific">SAR324 cluster bacterium</name>
    <dbReference type="NCBI Taxonomy" id="2024889"/>
    <lineage>
        <taxon>Bacteria</taxon>
        <taxon>Deltaproteobacteria</taxon>
        <taxon>SAR324 cluster</taxon>
    </lineage>
</organism>
<dbReference type="InterPro" id="IPR046348">
    <property type="entry name" value="SIS_dom_sf"/>
</dbReference>
<dbReference type="PROSITE" id="PS51464">
    <property type="entry name" value="SIS"/>
    <property type="match status" value="1"/>
</dbReference>
<accession>A0A2D6YN32</accession>
<dbReference type="GO" id="GO:0003677">
    <property type="term" value="F:DNA binding"/>
    <property type="evidence" value="ECO:0007669"/>
    <property type="project" value="UniProtKB-KW"/>
</dbReference>
<evidence type="ECO:0000256" key="1">
    <source>
        <dbReference type="ARBA" id="ARBA00023015"/>
    </source>
</evidence>
<dbReference type="InterPro" id="IPR036388">
    <property type="entry name" value="WH-like_DNA-bd_sf"/>
</dbReference>
<evidence type="ECO:0000313" key="8">
    <source>
        <dbReference type="Proteomes" id="UP000226525"/>
    </source>
</evidence>
<feature type="domain" description="SIS" evidence="6">
    <location>
        <begin position="139"/>
        <end position="276"/>
    </location>
</feature>
<dbReference type="InterPro" id="IPR035472">
    <property type="entry name" value="RpiR-like_SIS"/>
</dbReference>
<sequence>MTNLPLPDTYERLITQVTEQFPRMKKSFQRITRFMVQNPNAMAVESVKVIADQAGVQPSSLVRFAKHMGYNGFSEMKRVFQSHLISTASSKERLESFSNEVSSESSNSTASFLQSLVTNDIAALNDLKHSISSEVLEKAVSLLEEADTIYVLGQLRSLSVAYYIRYLLLYLRQNVRLLDSSGGLATEEAELMNEKSLLVAVSFRYYAREVVDIVEGTARKKIPILAFTDSQLSPLYKHGTCSLVVPGAGHKFSYSLAATMSLAQSLIVSMASRLQIESSQEEFNPQDLLGSSDPKVLQRISPSKPYHFEQN</sequence>
<gene>
    <name evidence="7" type="ORF">CMN54_14425</name>
</gene>
<dbReference type="Pfam" id="PF01418">
    <property type="entry name" value="HTH_6"/>
    <property type="match status" value="1"/>
</dbReference>
<evidence type="ECO:0000259" key="5">
    <source>
        <dbReference type="PROSITE" id="PS51071"/>
    </source>
</evidence>
<evidence type="ECO:0000259" key="6">
    <source>
        <dbReference type="PROSITE" id="PS51464"/>
    </source>
</evidence>
<feature type="region of interest" description="Disordered" evidence="4">
    <location>
        <begin position="284"/>
        <end position="311"/>
    </location>
</feature>
<dbReference type="InterPro" id="IPR001347">
    <property type="entry name" value="SIS_dom"/>
</dbReference>
<feature type="domain" description="HTH rpiR-type" evidence="5">
    <location>
        <begin position="11"/>
        <end position="87"/>
    </location>
</feature>
<dbReference type="InterPro" id="IPR047640">
    <property type="entry name" value="RpiR-like"/>
</dbReference>
<dbReference type="PROSITE" id="PS51071">
    <property type="entry name" value="HTH_RPIR"/>
    <property type="match status" value="1"/>
</dbReference>
<protein>
    <submittedName>
        <fullName evidence="7">Transcriptional regulator</fullName>
    </submittedName>
</protein>
<dbReference type="Pfam" id="PF01380">
    <property type="entry name" value="SIS"/>
    <property type="match status" value="1"/>
</dbReference>
<dbReference type="EMBL" id="NZEX01000175">
    <property type="protein sequence ID" value="MAH64606.1"/>
    <property type="molecule type" value="Genomic_DNA"/>
</dbReference>
<dbReference type="AlphaFoldDB" id="A0A2D6YN32"/>
<dbReference type="Gene3D" id="1.10.10.10">
    <property type="entry name" value="Winged helix-like DNA-binding domain superfamily/Winged helix DNA-binding domain"/>
    <property type="match status" value="1"/>
</dbReference>
<dbReference type="PANTHER" id="PTHR30514">
    <property type="entry name" value="GLUCOKINASE"/>
    <property type="match status" value="1"/>
</dbReference>
<dbReference type="GO" id="GO:1901135">
    <property type="term" value="P:carbohydrate derivative metabolic process"/>
    <property type="evidence" value="ECO:0007669"/>
    <property type="project" value="InterPro"/>
</dbReference>
<dbReference type="GO" id="GO:0097367">
    <property type="term" value="F:carbohydrate derivative binding"/>
    <property type="evidence" value="ECO:0007669"/>
    <property type="project" value="InterPro"/>
</dbReference>
<dbReference type="InterPro" id="IPR009057">
    <property type="entry name" value="Homeodomain-like_sf"/>
</dbReference>